<organism evidence="3 4">
    <name type="scientific">Microbacterium kribbense</name>
    <dbReference type="NCBI Taxonomy" id="433645"/>
    <lineage>
        <taxon>Bacteria</taxon>
        <taxon>Bacillati</taxon>
        <taxon>Actinomycetota</taxon>
        <taxon>Actinomycetes</taxon>
        <taxon>Micrococcales</taxon>
        <taxon>Microbacteriaceae</taxon>
        <taxon>Microbacterium</taxon>
    </lineage>
</organism>
<dbReference type="RefSeq" id="WP_344782766.1">
    <property type="nucleotide sequence ID" value="NZ_BAABAF010000006.1"/>
</dbReference>
<gene>
    <name evidence="3" type="ORF">GCM10022240_18180</name>
</gene>
<dbReference type="InterPro" id="IPR051448">
    <property type="entry name" value="CdaR-like_regulators"/>
</dbReference>
<dbReference type="InterPro" id="IPR012914">
    <property type="entry name" value="PucR_dom"/>
</dbReference>
<feature type="domain" description="PucR C-terminal helix-turn-helix" evidence="2">
    <location>
        <begin position="447"/>
        <end position="505"/>
    </location>
</feature>
<dbReference type="Gene3D" id="1.10.10.2840">
    <property type="entry name" value="PucR C-terminal helix-turn-helix domain"/>
    <property type="match status" value="1"/>
</dbReference>
<comment type="caution">
    <text evidence="3">The sequence shown here is derived from an EMBL/GenBank/DDBJ whole genome shotgun (WGS) entry which is preliminary data.</text>
</comment>
<feature type="domain" description="Purine catabolism PurC-like" evidence="1">
    <location>
        <begin position="33"/>
        <end position="136"/>
    </location>
</feature>
<accession>A0ABP7GJC4</accession>
<evidence type="ECO:0000259" key="1">
    <source>
        <dbReference type="Pfam" id="PF07905"/>
    </source>
</evidence>
<dbReference type="PANTHER" id="PTHR33744">
    <property type="entry name" value="CARBOHYDRATE DIACID REGULATOR"/>
    <property type="match status" value="1"/>
</dbReference>
<proteinExistence type="predicted"/>
<dbReference type="InterPro" id="IPR042070">
    <property type="entry name" value="PucR_C-HTH_sf"/>
</dbReference>
<dbReference type="InterPro" id="IPR025736">
    <property type="entry name" value="PucR_C-HTH_dom"/>
</dbReference>
<evidence type="ECO:0000259" key="2">
    <source>
        <dbReference type="Pfam" id="PF13556"/>
    </source>
</evidence>
<dbReference type="PANTHER" id="PTHR33744:SF1">
    <property type="entry name" value="DNA-BINDING TRANSCRIPTIONAL ACTIVATOR ADER"/>
    <property type="match status" value="1"/>
</dbReference>
<reference evidence="4" key="1">
    <citation type="journal article" date="2019" name="Int. J. Syst. Evol. Microbiol.">
        <title>The Global Catalogue of Microorganisms (GCM) 10K type strain sequencing project: providing services to taxonomists for standard genome sequencing and annotation.</title>
        <authorList>
            <consortium name="The Broad Institute Genomics Platform"/>
            <consortium name="The Broad Institute Genome Sequencing Center for Infectious Disease"/>
            <person name="Wu L."/>
            <person name="Ma J."/>
        </authorList>
    </citation>
    <scope>NUCLEOTIDE SEQUENCE [LARGE SCALE GENOMIC DNA]</scope>
    <source>
        <strain evidence="4">JCM 16950</strain>
    </source>
</reference>
<dbReference type="EMBL" id="BAABAF010000006">
    <property type="protein sequence ID" value="GAA3766059.1"/>
    <property type="molecule type" value="Genomic_DNA"/>
</dbReference>
<dbReference type="Pfam" id="PF07905">
    <property type="entry name" value="PucR"/>
    <property type="match status" value="1"/>
</dbReference>
<sequence length="507" mass="53492">MEQTDATTVRALLSRRDLHLSLAVAEDDLTPGALEQPVRWVHNSDLADPTPFLSTGLALLTTGTQFGEGDDAGAYTAYVQRLVGSGVCALGFGADVVRAGIPPLLTRACRTARLPLFEVPYRTPFIAIAQANAQAIAAQAYARRSWALAAQRAIALAALRPDGLSATLAELARQLDAWVGLFDAAGALAREHPAGALDGATAAAVGDEVATVLRRGARAGSSLQVGVTPFTLQTLGRRGHLRGVIAISTGNLDQEGRDLVTSVIAMAGLALEQNEGLARARSLLRAGVVQSLLSDDPTLARRVARDMWGGLPAAPVTVAMTDAPAREAVTEWLELRAHERGRRLFFGRDEQNLLIVVPEGDADDLAELAARFDLRIGASEPGGYGAFARAADQAAVALRRGVGALSWFRDVASSGVLSTLHTDAARTLARAALAPLATHDEDAGTALVESVRTWLEHDARFDEAALALGIHRHTMRARIAQAQQLLGVDLGSFAARAELWVALRALA</sequence>
<dbReference type="Proteomes" id="UP001500540">
    <property type="component" value="Unassembled WGS sequence"/>
</dbReference>
<evidence type="ECO:0000313" key="3">
    <source>
        <dbReference type="EMBL" id="GAA3766059.1"/>
    </source>
</evidence>
<name>A0ABP7GJC4_9MICO</name>
<keyword evidence="4" id="KW-1185">Reference proteome</keyword>
<protein>
    <submittedName>
        <fullName evidence="3">PucR family transcriptional regulator</fullName>
    </submittedName>
</protein>
<dbReference type="Pfam" id="PF13556">
    <property type="entry name" value="HTH_30"/>
    <property type="match status" value="1"/>
</dbReference>
<evidence type="ECO:0000313" key="4">
    <source>
        <dbReference type="Proteomes" id="UP001500540"/>
    </source>
</evidence>